<dbReference type="GO" id="GO:0005524">
    <property type="term" value="F:ATP binding"/>
    <property type="evidence" value="ECO:0007669"/>
    <property type="project" value="UniProtKB-KW"/>
</dbReference>
<dbReference type="GO" id="GO:0005737">
    <property type="term" value="C:cytoplasm"/>
    <property type="evidence" value="ECO:0007669"/>
    <property type="project" value="InterPro"/>
</dbReference>
<dbReference type="RefSeq" id="WP_119057039.1">
    <property type="nucleotide sequence ID" value="NZ_UNSC01000001.1"/>
</dbReference>
<dbReference type="SUPFAM" id="SSF53244">
    <property type="entry name" value="MurD-like peptide ligases, peptide-binding domain"/>
    <property type="match status" value="1"/>
</dbReference>
<keyword evidence="3" id="KW-0547">Nucleotide-binding</keyword>
<dbReference type="InterPro" id="IPR036615">
    <property type="entry name" value="Mur_ligase_C_dom_sf"/>
</dbReference>
<feature type="domain" description="Mur ligase C-terminal" evidence="5">
    <location>
        <begin position="46"/>
        <end position="159"/>
    </location>
</feature>
<dbReference type="Gene3D" id="3.90.190.20">
    <property type="entry name" value="Mur ligase, C-terminal domain"/>
    <property type="match status" value="1"/>
</dbReference>
<dbReference type="Proteomes" id="UP000262142">
    <property type="component" value="Unassembled WGS sequence"/>
</dbReference>
<accession>A0A383TTH7</accession>
<evidence type="ECO:0000256" key="3">
    <source>
        <dbReference type="ARBA" id="ARBA00022741"/>
    </source>
</evidence>
<dbReference type="PANTHER" id="PTHR43692:SF1">
    <property type="entry name" value="UDP-N-ACETYLMURAMOYLALANINE--D-GLUTAMATE LIGASE"/>
    <property type="match status" value="1"/>
</dbReference>
<keyword evidence="1" id="KW-0963">Cytoplasm</keyword>
<proteinExistence type="predicted"/>
<dbReference type="EC" id="6.3.2.9" evidence="6"/>
<evidence type="ECO:0000256" key="1">
    <source>
        <dbReference type="ARBA" id="ARBA00022490"/>
    </source>
</evidence>
<evidence type="ECO:0000256" key="4">
    <source>
        <dbReference type="ARBA" id="ARBA00022840"/>
    </source>
</evidence>
<dbReference type="PANTHER" id="PTHR43692">
    <property type="entry name" value="UDP-N-ACETYLMURAMOYLALANINE--D-GLUTAMATE LIGASE"/>
    <property type="match status" value="1"/>
</dbReference>
<name>A0A383TTH7_9FLAO</name>
<keyword evidence="7" id="KW-1185">Reference proteome</keyword>
<dbReference type="AlphaFoldDB" id="A0A383TTH7"/>
<evidence type="ECO:0000259" key="5">
    <source>
        <dbReference type="Pfam" id="PF02875"/>
    </source>
</evidence>
<keyword evidence="4" id="KW-0067">ATP-binding</keyword>
<sequence>MNLEEISLMGERNVSNSLAGALNRNILRLRKKIIQESLTDFDAVEHRLELVISVHGIQFINDSKATNINATFYALQSMKNPTIWIVGGVDKGNDYSELIPLVKKNVKAIVCLGINNEKIKATFSGIVPQIIETKTMKDAVSSAYMLGKKGDTVLLSPACANCDLFEDYQERGRQFKKEVKNL</sequence>
<evidence type="ECO:0000313" key="7">
    <source>
        <dbReference type="Proteomes" id="UP000262142"/>
    </source>
</evidence>
<reference evidence="6 7" key="1">
    <citation type="submission" date="2018-09" db="EMBL/GenBank/DDBJ databases">
        <authorList>
            <consortium name="Pathogen Informatics"/>
        </authorList>
    </citation>
    <scope>NUCLEOTIDE SEQUENCE [LARGE SCALE GENOMIC DNA]</scope>
    <source>
        <strain evidence="6 7">OH-22767</strain>
    </source>
</reference>
<keyword evidence="2 6" id="KW-0436">Ligase</keyword>
<dbReference type="GO" id="GO:0051301">
    <property type="term" value="P:cell division"/>
    <property type="evidence" value="ECO:0007669"/>
    <property type="project" value="InterPro"/>
</dbReference>
<dbReference type="GO" id="GO:0008360">
    <property type="term" value="P:regulation of cell shape"/>
    <property type="evidence" value="ECO:0007669"/>
    <property type="project" value="InterPro"/>
</dbReference>
<dbReference type="InterPro" id="IPR004101">
    <property type="entry name" value="Mur_ligase_C"/>
</dbReference>
<dbReference type="OrthoDB" id="9809796at2"/>
<organism evidence="6 7">
    <name type="scientific">Candidatus Ornithobacterium hominis</name>
    <dbReference type="NCBI Taxonomy" id="2497989"/>
    <lineage>
        <taxon>Bacteria</taxon>
        <taxon>Pseudomonadati</taxon>
        <taxon>Bacteroidota</taxon>
        <taxon>Flavobacteriia</taxon>
        <taxon>Flavobacteriales</taxon>
        <taxon>Weeksellaceae</taxon>
        <taxon>Ornithobacterium</taxon>
    </lineage>
</organism>
<protein>
    <submittedName>
        <fullName evidence="6">UDP-N-acetylmuramoylalanine--D-glutamate ligase</fullName>
        <ecNumber evidence="6">6.3.2.9</ecNumber>
    </submittedName>
</protein>
<dbReference type="EMBL" id="UNSC01000001">
    <property type="protein sequence ID" value="SZD70982.1"/>
    <property type="molecule type" value="Genomic_DNA"/>
</dbReference>
<dbReference type="Pfam" id="PF02875">
    <property type="entry name" value="Mur_ligase_C"/>
    <property type="match status" value="1"/>
</dbReference>
<evidence type="ECO:0000256" key="2">
    <source>
        <dbReference type="ARBA" id="ARBA00022598"/>
    </source>
</evidence>
<dbReference type="GO" id="GO:0008764">
    <property type="term" value="F:UDP-N-acetylmuramoylalanine-D-glutamate ligase activity"/>
    <property type="evidence" value="ECO:0007669"/>
    <property type="project" value="UniProtKB-EC"/>
</dbReference>
<gene>
    <name evidence="6" type="primary">murD</name>
    <name evidence="6" type="ORF">SAMEA104719789_00073</name>
</gene>
<dbReference type="InterPro" id="IPR005762">
    <property type="entry name" value="MurD"/>
</dbReference>
<evidence type="ECO:0000313" key="6">
    <source>
        <dbReference type="EMBL" id="SZD70982.1"/>
    </source>
</evidence>